<accession>Q17P59</accession>
<name>Q17P59_AEDAE</name>
<feature type="region of interest" description="Disordered" evidence="1">
    <location>
        <begin position="281"/>
        <end position="332"/>
    </location>
</feature>
<organism evidence="2 3">
    <name type="scientific">Aedes aegypti</name>
    <name type="common">Yellowfever mosquito</name>
    <name type="synonym">Culex aegypti</name>
    <dbReference type="NCBI Taxonomy" id="7159"/>
    <lineage>
        <taxon>Eukaryota</taxon>
        <taxon>Metazoa</taxon>
        <taxon>Ecdysozoa</taxon>
        <taxon>Arthropoda</taxon>
        <taxon>Hexapoda</taxon>
        <taxon>Insecta</taxon>
        <taxon>Pterygota</taxon>
        <taxon>Neoptera</taxon>
        <taxon>Endopterygota</taxon>
        <taxon>Diptera</taxon>
        <taxon>Nematocera</taxon>
        <taxon>Culicoidea</taxon>
        <taxon>Culicidae</taxon>
        <taxon>Culicinae</taxon>
        <taxon>Aedini</taxon>
        <taxon>Aedes</taxon>
        <taxon>Stegomyia</taxon>
    </lineage>
</organism>
<reference evidence="2" key="1">
    <citation type="submission" date="2005-10" db="EMBL/GenBank/DDBJ databases">
        <authorList>
            <person name="Loftus B.J."/>
            <person name="Nene V.M."/>
            <person name="Hannick L.I."/>
            <person name="Bidwell S."/>
            <person name="Haas B."/>
            <person name="Amedeo P."/>
            <person name="Orvis J."/>
            <person name="Wortman J.R."/>
            <person name="White O.R."/>
            <person name="Salzberg S."/>
            <person name="Shumway M."/>
            <person name="Koo H."/>
            <person name="Zhao Y."/>
            <person name="Holmes M."/>
            <person name="Miller J."/>
            <person name="Schatz M."/>
            <person name="Pop M."/>
            <person name="Pai G."/>
            <person name="Utterback T."/>
            <person name="Rogers Y.-H."/>
            <person name="Kravitz S."/>
            <person name="Fraser C.M."/>
        </authorList>
    </citation>
    <scope>NUCLEOTIDE SEQUENCE</scope>
    <source>
        <strain evidence="2">Liverpool</strain>
    </source>
</reference>
<proteinExistence type="predicted"/>
<gene>
    <name evidence="2" type="ORF">AaeL_AAEL000522</name>
</gene>
<sequence>MASNNRRRLWCTYCFSTISDERGSPPLCEDRVHTTTRVRSQSGFDDVISVSAPLRETIMPFGCSGKQRFDDGTDFDAKFQLLVRDIRRDFDAVDGVIKVMEKKVNNLEMLLHSMQNADRLQLVEAGTTKQSVRLEQVSGKCDQILRRLDYIESKFAPMIGSKNAHRTSSDGSMQMIQILDSLNKLSNQLTAQSSDISSIKTRLTKISSRSHAHSEPSTITRRKLVSAKILELNPKHSISSGSSYRSLDTPSSLDGVYYMSSSISGQPDKFVVGSSKRVQIIENPTSNAGTSRNTSRTNVSTPAAPDKRSIVPSNKPSSSQTTDGIQNPTESTVDKIVTVSASSLTNCGNHRDNSSKPPSIPLKVAETTQLFNESESFYVTPFAPDKTEEEVKLYVCEISNTHSSLVNVIKLVPRGKTADDLSFVSFKVTVSKSISNVVGDPWYWPEGISVRTFEPNPKNGVFSRLPRT</sequence>
<evidence type="ECO:0000256" key="1">
    <source>
        <dbReference type="SAM" id="MobiDB-lite"/>
    </source>
</evidence>
<evidence type="ECO:0000313" key="2">
    <source>
        <dbReference type="EMBL" id="EAT48438.1"/>
    </source>
</evidence>
<reference evidence="2" key="3">
    <citation type="submission" date="2012-09" db="EMBL/GenBank/DDBJ databases">
        <authorList>
            <consortium name="VectorBase"/>
        </authorList>
    </citation>
    <scope>NUCLEOTIDE SEQUENCE</scope>
    <source>
        <strain evidence="2">Liverpool</strain>
    </source>
</reference>
<protein>
    <submittedName>
        <fullName evidence="2">AAEL000522-PA</fullName>
    </submittedName>
</protein>
<dbReference type="EMBL" id="CH477194">
    <property type="protein sequence ID" value="EAT48438.1"/>
    <property type="molecule type" value="Genomic_DNA"/>
</dbReference>
<reference evidence="2" key="2">
    <citation type="journal article" date="2007" name="Science">
        <title>Genome sequence of Aedes aegypti, a major arbovirus vector.</title>
        <authorList>
            <person name="Nene V."/>
            <person name="Wortman J.R."/>
            <person name="Lawson D."/>
            <person name="Haas B."/>
            <person name="Kodira C."/>
            <person name="Tu Z.J."/>
            <person name="Loftus B."/>
            <person name="Xi Z."/>
            <person name="Megy K."/>
            <person name="Grabherr M."/>
            <person name="Ren Q."/>
            <person name="Zdobnov E.M."/>
            <person name="Lobo N.F."/>
            <person name="Campbell K.S."/>
            <person name="Brown S.E."/>
            <person name="Bonaldo M.F."/>
            <person name="Zhu J."/>
            <person name="Sinkins S.P."/>
            <person name="Hogenkamp D.G."/>
            <person name="Amedeo P."/>
            <person name="Arensburger P."/>
            <person name="Atkinson P.W."/>
            <person name="Bidwell S."/>
            <person name="Biedler J."/>
            <person name="Birney E."/>
            <person name="Bruggner R.V."/>
            <person name="Costas J."/>
            <person name="Coy M.R."/>
            <person name="Crabtree J."/>
            <person name="Crawford M."/>
            <person name="Debruyn B."/>
            <person name="Decaprio D."/>
            <person name="Eiglmeier K."/>
            <person name="Eisenstadt E."/>
            <person name="El-Dorry H."/>
            <person name="Gelbart W.M."/>
            <person name="Gomes S.L."/>
            <person name="Hammond M."/>
            <person name="Hannick L.I."/>
            <person name="Hogan J.R."/>
            <person name="Holmes M.H."/>
            <person name="Jaffe D."/>
            <person name="Johnston J.S."/>
            <person name="Kennedy R.C."/>
            <person name="Koo H."/>
            <person name="Kravitz S."/>
            <person name="Kriventseva E.V."/>
            <person name="Kulp D."/>
            <person name="Labutti K."/>
            <person name="Lee E."/>
            <person name="Li S."/>
            <person name="Lovin D.D."/>
            <person name="Mao C."/>
            <person name="Mauceli E."/>
            <person name="Menck C.F."/>
            <person name="Miller J.R."/>
            <person name="Montgomery P."/>
            <person name="Mori A."/>
            <person name="Nascimento A.L."/>
            <person name="Naveira H.F."/>
            <person name="Nusbaum C."/>
            <person name="O'leary S."/>
            <person name="Orvis J."/>
            <person name="Pertea M."/>
            <person name="Quesneville H."/>
            <person name="Reidenbach K.R."/>
            <person name="Rogers Y.H."/>
            <person name="Roth C.W."/>
            <person name="Schneider J.R."/>
            <person name="Schatz M."/>
            <person name="Shumway M."/>
            <person name="Stanke M."/>
            <person name="Stinson E.O."/>
            <person name="Tubio J.M."/>
            <person name="Vanzee J.P."/>
            <person name="Verjovski-Almeida S."/>
            <person name="Werner D."/>
            <person name="White O."/>
            <person name="Wyder S."/>
            <person name="Zeng Q."/>
            <person name="Zhao Q."/>
            <person name="Zhao Y."/>
            <person name="Hill C.A."/>
            <person name="Raikhel A.S."/>
            <person name="Soares M.B."/>
            <person name="Knudson D.L."/>
            <person name="Lee N.H."/>
            <person name="Galagan J."/>
            <person name="Salzberg S.L."/>
            <person name="Paulsen I.T."/>
            <person name="Dimopoulos G."/>
            <person name="Collins F.H."/>
            <person name="Birren B."/>
            <person name="Fraser-Liggett C.M."/>
            <person name="Severson D.W."/>
        </authorList>
    </citation>
    <scope>NUCLEOTIDE SEQUENCE [LARGE SCALE GENOMIC DNA]</scope>
    <source>
        <strain evidence="2">Liverpool</strain>
    </source>
</reference>
<dbReference type="PaxDb" id="7159-AAEL000522-PA"/>
<feature type="compositionally biased region" description="Low complexity" evidence="1">
    <location>
        <begin position="290"/>
        <end position="301"/>
    </location>
</feature>
<evidence type="ECO:0000313" key="3">
    <source>
        <dbReference type="Proteomes" id="UP000682892"/>
    </source>
</evidence>
<dbReference type="AlphaFoldDB" id="Q17P59"/>
<dbReference type="Proteomes" id="UP000682892">
    <property type="component" value="Unassembled WGS sequence"/>
</dbReference>
<feature type="compositionally biased region" description="Polar residues" evidence="1">
    <location>
        <begin position="311"/>
        <end position="331"/>
    </location>
</feature>
<dbReference type="HOGENOM" id="CLU_584237_0_0_1"/>